<comment type="caution">
    <text evidence="2">The sequence shown here is derived from an EMBL/GenBank/DDBJ whole genome shotgun (WGS) entry which is preliminary data.</text>
</comment>
<keyword evidence="3" id="KW-1185">Reference proteome</keyword>
<feature type="compositionally biased region" description="Low complexity" evidence="1">
    <location>
        <begin position="380"/>
        <end position="393"/>
    </location>
</feature>
<protein>
    <submittedName>
        <fullName evidence="2">Uncharacterized protein</fullName>
    </submittedName>
</protein>
<reference evidence="2" key="1">
    <citation type="journal article" date="2020" name="Stud. Mycol.">
        <title>101 Dothideomycetes genomes: a test case for predicting lifestyles and emergence of pathogens.</title>
        <authorList>
            <person name="Haridas S."/>
            <person name="Albert R."/>
            <person name="Binder M."/>
            <person name="Bloem J."/>
            <person name="Labutti K."/>
            <person name="Salamov A."/>
            <person name="Andreopoulos B."/>
            <person name="Baker S."/>
            <person name="Barry K."/>
            <person name="Bills G."/>
            <person name="Bluhm B."/>
            <person name="Cannon C."/>
            <person name="Castanera R."/>
            <person name="Culley D."/>
            <person name="Daum C."/>
            <person name="Ezra D."/>
            <person name="Gonzalez J."/>
            <person name="Henrissat B."/>
            <person name="Kuo A."/>
            <person name="Liang C."/>
            <person name="Lipzen A."/>
            <person name="Lutzoni F."/>
            <person name="Magnuson J."/>
            <person name="Mondo S."/>
            <person name="Nolan M."/>
            <person name="Ohm R."/>
            <person name="Pangilinan J."/>
            <person name="Park H.-J."/>
            <person name="Ramirez L."/>
            <person name="Alfaro M."/>
            <person name="Sun H."/>
            <person name="Tritt A."/>
            <person name="Yoshinaga Y."/>
            <person name="Zwiers L.-H."/>
            <person name="Turgeon B."/>
            <person name="Goodwin S."/>
            <person name="Spatafora J."/>
            <person name="Crous P."/>
            <person name="Grigoriev I."/>
        </authorList>
    </citation>
    <scope>NUCLEOTIDE SEQUENCE</scope>
    <source>
        <strain evidence="2">CBS 116435</strain>
    </source>
</reference>
<evidence type="ECO:0000313" key="2">
    <source>
        <dbReference type="EMBL" id="KAF2719555.1"/>
    </source>
</evidence>
<dbReference type="Proteomes" id="UP000799441">
    <property type="component" value="Unassembled WGS sequence"/>
</dbReference>
<dbReference type="EMBL" id="MU003810">
    <property type="protein sequence ID" value="KAF2719555.1"/>
    <property type="molecule type" value="Genomic_DNA"/>
</dbReference>
<sequence length="443" mass="47367">MSAPASAESNTPSPPPDTQPKRPKSPPLAFEPTPNDSLAPLRSPQNQEPNMSPSIGFAGFKSPPIEAGDGQGLQVIIDQQSAAIRLLHDAFAAERQVWNLEKERLHQRIASLEKLLKTGNGYSPAKSPVISPLLSNLCSPTSAPRGVVGSNKLPSIAEDGGIKPMSLKRDGVPNHIALPDGQQEEGLSPGSQKQRRSSRQGSVSFGESAPIIIEEIPLSRPETARRLSPPPPEYREHAGHTPLQAPRRPTPPPKALLSSLEGIDDTPTRNNTHLNNFLTQSTDDEEDFELRGPLNMPELPHMPEATNFTIEMLSKKLQQIEQNPERNKPLVFSTKSPGLASPERRLSNDHSLGFTSDTIDGAVAPAPTTKMGGIGSQATSNAPGSAASPNGAPLSQVQSRESQLQEDLAHGGIRLKKKPSTNFGSPFGVLGGYGSVRKNSDLD</sequence>
<feature type="compositionally biased region" description="Polar residues" evidence="1">
    <location>
        <begin position="268"/>
        <end position="281"/>
    </location>
</feature>
<proteinExistence type="predicted"/>
<gene>
    <name evidence="2" type="ORF">K431DRAFT_228490</name>
</gene>
<dbReference type="AlphaFoldDB" id="A0A9P4Q4S6"/>
<feature type="compositionally biased region" description="Polar residues" evidence="1">
    <location>
        <begin position="43"/>
        <end position="53"/>
    </location>
</feature>
<accession>A0A9P4Q4S6</accession>
<dbReference type="OrthoDB" id="3784117at2759"/>
<feature type="region of interest" description="Disordered" evidence="1">
    <location>
        <begin position="144"/>
        <end position="302"/>
    </location>
</feature>
<evidence type="ECO:0000256" key="1">
    <source>
        <dbReference type="SAM" id="MobiDB-lite"/>
    </source>
</evidence>
<feature type="compositionally biased region" description="Polar residues" evidence="1">
    <location>
        <begin position="349"/>
        <end position="358"/>
    </location>
</feature>
<organism evidence="2 3">
    <name type="scientific">Polychaeton citri CBS 116435</name>
    <dbReference type="NCBI Taxonomy" id="1314669"/>
    <lineage>
        <taxon>Eukaryota</taxon>
        <taxon>Fungi</taxon>
        <taxon>Dikarya</taxon>
        <taxon>Ascomycota</taxon>
        <taxon>Pezizomycotina</taxon>
        <taxon>Dothideomycetes</taxon>
        <taxon>Dothideomycetidae</taxon>
        <taxon>Capnodiales</taxon>
        <taxon>Capnodiaceae</taxon>
        <taxon>Polychaeton</taxon>
    </lineage>
</organism>
<feature type="region of interest" description="Disordered" evidence="1">
    <location>
        <begin position="1"/>
        <end position="64"/>
    </location>
</feature>
<name>A0A9P4Q4S6_9PEZI</name>
<evidence type="ECO:0000313" key="3">
    <source>
        <dbReference type="Proteomes" id="UP000799441"/>
    </source>
</evidence>
<feature type="region of interest" description="Disordered" evidence="1">
    <location>
        <begin position="320"/>
        <end position="443"/>
    </location>
</feature>